<keyword evidence="2" id="KW-1133">Transmembrane helix</keyword>
<feature type="transmembrane region" description="Helical" evidence="2">
    <location>
        <begin position="209"/>
        <end position="228"/>
    </location>
</feature>
<evidence type="ECO:0000256" key="1">
    <source>
        <dbReference type="SAM" id="Coils"/>
    </source>
</evidence>
<keyword evidence="5" id="KW-0808">Transferase</keyword>
<evidence type="ECO:0000259" key="3">
    <source>
        <dbReference type="Pfam" id="PF06580"/>
    </source>
</evidence>
<protein>
    <submittedName>
        <fullName evidence="5">Histidine kinase</fullName>
    </submittedName>
</protein>
<keyword evidence="6" id="KW-1185">Reference proteome</keyword>
<dbReference type="PANTHER" id="PTHR34220">
    <property type="entry name" value="SENSOR HISTIDINE KINASE YPDA"/>
    <property type="match status" value="1"/>
</dbReference>
<dbReference type="Pfam" id="PF07695">
    <property type="entry name" value="7TMR-DISM_7TM"/>
    <property type="match status" value="1"/>
</dbReference>
<dbReference type="Proteomes" id="UP000664317">
    <property type="component" value="Unassembled WGS sequence"/>
</dbReference>
<dbReference type="RefSeq" id="WP_206580172.1">
    <property type="nucleotide sequence ID" value="NZ_JAFKCT010000012.1"/>
</dbReference>
<dbReference type="Pfam" id="PF06580">
    <property type="entry name" value="His_kinase"/>
    <property type="match status" value="1"/>
</dbReference>
<name>A0ABS3CA38_9BACT</name>
<dbReference type="Gene3D" id="3.30.565.10">
    <property type="entry name" value="Histidine kinase-like ATPase, C-terminal domain"/>
    <property type="match status" value="1"/>
</dbReference>
<organism evidence="5 6">
    <name type="scientific">Algoriphagus oliviformis</name>
    <dbReference type="NCBI Taxonomy" id="2811231"/>
    <lineage>
        <taxon>Bacteria</taxon>
        <taxon>Pseudomonadati</taxon>
        <taxon>Bacteroidota</taxon>
        <taxon>Cytophagia</taxon>
        <taxon>Cytophagales</taxon>
        <taxon>Cyclobacteriaceae</taxon>
        <taxon>Algoriphagus</taxon>
    </lineage>
</organism>
<dbReference type="InterPro" id="IPR050640">
    <property type="entry name" value="Bact_2-comp_sensor_kinase"/>
</dbReference>
<feature type="domain" description="Signal transduction histidine kinase internal region" evidence="3">
    <location>
        <begin position="300"/>
        <end position="377"/>
    </location>
</feature>
<feature type="transmembrane region" description="Helical" evidence="2">
    <location>
        <begin position="147"/>
        <end position="167"/>
    </location>
</feature>
<dbReference type="EMBL" id="JAFKCT010000012">
    <property type="protein sequence ID" value="MBN7813401.1"/>
    <property type="molecule type" value="Genomic_DNA"/>
</dbReference>
<feature type="transmembrane region" description="Helical" evidence="2">
    <location>
        <begin position="87"/>
        <end position="104"/>
    </location>
</feature>
<evidence type="ECO:0000259" key="4">
    <source>
        <dbReference type="Pfam" id="PF07695"/>
    </source>
</evidence>
<dbReference type="InterPro" id="IPR011623">
    <property type="entry name" value="7TMR_DISM_rcpt_extracell_dom1"/>
</dbReference>
<gene>
    <name evidence="5" type="ORF">J0A68_20770</name>
</gene>
<evidence type="ECO:0000313" key="5">
    <source>
        <dbReference type="EMBL" id="MBN7813401.1"/>
    </source>
</evidence>
<dbReference type="InterPro" id="IPR010559">
    <property type="entry name" value="Sig_transdc_His_kin_internal"/>
</dbReference>
<keyword evidence="2" id="KW-0472">Membrane</keyword>
<comment type="caution">
    <text evidence="5">The sequence shown here is derived from an EMBL/GenBank/DDBJ whole genome shotgun (WGS) entry which is preliminary data.</text>
</comment>
<accession>A0ABS3CA38</accession>
<keyword evidence="5" id="KW-0418">Kinase</keyword>
<feature type="domain" description="7TM-DISM receptor extracellular" evidence="4">
    <location>
        <begin position="22"/>
        <end position="227"/>
    </location>
</feature>
<feature type="coiled-coil region" evidence="1">
    <location>
        <begin position="259"/>
        <end position="302"/>
    </location>
</feature>
<sequence length="508" mass="60025">MDLYFQYLIDFLHNSNRNGLAVMAISILFYLGLFHLILYIKNREKYFFYYSIYAFVNALALIGRPYYSYLKEIYFTFPEFFRISITPLQFTSFIVFSYFLIEILRLKTYHPKFIRYYIRYTVGVSVAFFILFIGVFIWDGYVLMRQFYFFVFMPITLVFMICGVYLIIKTEEKVKKPILYGFLTVGISSFLVSFMTIGKDLAYTDRYFFIFYLGILIENFFFTYALAIKQREVFLDKIKAQDELVGRLRENDSLREALNRELATKLAQKQENIHSLTANVASERLQRIKSTYEQEINKLHLQSLQSQMNPHFIFNALNSVKVFLISGDKDRAVFYLNRFSKLIRMVLESSRKPKISLGEELEIAKLYLDLESIRFEQGIDFSLDLPEDLRLNELSLPPLILQPFFENAIWHGLMHKEGQKKIRVLLRKKREVILLSIRDNGIGRAKSKQFNANRTIQKESIGLNLVKNRLELFSKNESVDYHFEIIDHLDEEGGTEVIFRFVKAKVGL</sequence>
<feature type="transmembrane region" description="Helical" evidence="2">
    <location>
        <begin position="116"/>
        <end position="141"/>
    </location>
</feature>
<dbReference type="InterPro" id="IPR036890">
    <property type="entry name" value="HATPase_C_sf"/>
</dbReference>
<feature type="transmembrane region" description="Helical" evidence="2">
    <location>
        <begin position="20"/>
        <end position="40"/>
    </location>
</feature>
<keyword evidence="1" id="KW-0175">Coiled coil</keyword>
<feature type="transmembrane region" description="Helical" evidence="2">
    <location>
        <begin position="47"/>
        <end position="67"/>
    </location>
</feature>
<dbReference type="GO" id="GO:0016301">
    <property type="term" value="F:kinase activity"/>
    <property type="evidence" value="ECO:0007669"/>
    <property type="project" value="UniProtKB-KW"/>
</dbReference>
<keyword evidence="2" id="KW-0812">Transmembrane</keyword>
<proteinExistence type="predicted"/>
<dbReference type="PANTHER" id="PTHR34220:SF7">
    <property type="entry name" value="SENSOR HISTIDINE KINASE YPDA"/>
    <property type="match status" value="1"/>
</dbReference>
<dbReference type="SUPFAM" id="SSF55874">
    <property type="entry name" value="ATPase domain of HSP90 chaperone/DNA topoisomerase II/histidine kinase"/>
    <property type="match status" value="1"/>
</dbReference>
<evidence type="ECO:0000313" key="6">
    <source>
        <dbReference type="Proteomes" id="UP000664317"/>
    </source>
</evidence>
<feature type="transmembrane region" description="Helical" evidence="2">
    <location>
        <begin position="179"/>
        <end position="197"/>
    </location>
</feature>
<reference evidence="5 6" key="1">
    <citation type="submission" date="2021-03" db="EMBL/GenBank/DDBJ databases">
        <title>novel species isolated from a fishpond in China.</title>
        <authorList>
            <person name="Lu H."/>
            <person name="Cai Z."/>
        </authorList>
    </citation>
    <scope>NUCLEOTIDE SEQUENCE [LARGE SCALE GENOMIC DNA]</scope>
    <source>
        <strain evidence="5 6">H41</strain>
    </source>
</reference>
<evidence type="ECO:0000256" key="2">
    <source>
        <dbReference type="SAM" id="Phobius"/>
    </source>
</evidence>